<dbReference type="InterPro" id="IPR036388">
    <property type="entry name" value="WH-like_DNA-bd_sf"/>
</dbReference>
<evidence type="ECO:0000256" key="2">
    <source>
        <dbReference type="SAM" id="MobiDB-lite"/>
    </source>
</evidence>
<feature type="region of interest" description="Disordered" evidence="2">
    <location>
        <begin position="39"/>
        <end position="77"/>
    </location>
</feature>
<feature type="domain" description="Methylated-DNA-[protein]-cysteine S-methyltransferase DNA binding" evidence="3">
    <location>
        <begin position="100"/>
        <end position="163"/>
    </location>
</feature>
<dbReference type="Pfam" id="PF01035">
    <property type="entry name" value="DNA_binding_1"/>
    <property type="match status" value="1"/>
</dbReference>
<dbReference type="GO" id="GO:0003824">
    <property type="term" value="F:catalytic activity"/>
    <property type="evidence" value="ECO:0007669"/>
    <property type="project" value="InterPro"/>
</dbReference>
<protein>
    <recommendedName>
        <fullName evidence="3">Methylated-DNA-[protein]-cysteine S-methyltransferase DNA binding domain-containing protein</fullName>
    </recommendedName>
</protein>
<dbReference type="EMBL" id="ML977566">
    <property type="protein sequence ID" value="KAF2004783.1"/>
    <property type="molecule type" value="Genomic_DNA"/>
</dbReference>
<sequence length="168" mass="18810">MRKYLPFAGKKELIKVLEELNKEGNELWEKKCARLKSASEVPAMTDQYRDRSDTSSPKPLSSKTRTSRAQEAYPFTSAPPEVQAIHERIDAVPGLSDTSKCVLKLVAYIPEGQSTSYRGIRNNMHMTYRNTSMVHVTAALRKCPFDLDEVPAHHVVKQNGGIGFLGCD</sequence>
<evidence type="ECO:0000313" key="5">
    <source>
        <dbReference type="Proteomes" id="UP000799779"/>
    </source>
</evidence>
<evidence type="ECO:0000259" key="3">
    <source>
        <dbReference type="Pfam" id="PF01035"/>
    </source>
</evidence>
<dbReference type="SUPFAM" id="SSF46767">
    <property type="entry name" value="Methylated DNA-protein cysteine methyltransferase, C-terminal domain"/>
    <property type="match status" value="1"/>
</dbReference>
<dbReference type="Gene3D" id="1.10.10.10">
    <property type="entry name" value="Winged helix-like DNA-binding domain superfamily/Winged helix DNA-binding domain"/>
    <property type="match status" value="1"/>
</dbReference>
<dbReference type="InterPro" id="IPR036217">
    <property type="entry name" value="MethylDNA_cys_MeTrfase_DNAb"/>
</dbReference>
<proteinExistence type="predicted"/>
<dbReference type="GO" id="GO:0006281">
    <property type="term" value="P:DNA repair"/>
    <property type="evidence" value="ECO:0007669"/>
    <property type="project" value="InterPro"/>
</dbReference>
<evidence type="ECO:0000313" key="4">
    <source>
        <dbReference type="EMBL" id="KAF2004783.1"/>
    </source>
</evidence>
<organism evidence="4 5">
    <name type="scientific">Amniculicola lignicola CBS 123094</name>
    <dbReference type="NCBI Taxonomy" id="1392246"/>
    <lineage>
        <taxon>Eukaryota</taxon>
        <taxon>Fungi</taxon>
        <taxon>Dikarya</taxon>
        <taxon>Ascomycota</taxon>
        <taxon>Pezizomycotina</taxon>
        <taxon>Dothideomycetes</taxon>
        <taxon>Pleosporomycetidae</taxon>
        <taxon>Pleosporales</taxon>
        <taxon>Amniculicolaceae</taxon>
        <taxon>Amniculicola</taxon>
    </lineage>
</organism>
<dbReference type="OrthoDB" id="3669179at2759"/>
<gene>
    <name evidence="4" type="ORF">P154DRAFT_586442</name>
</gene>
<reference evidence="4" key="1">
    <citation type="journal article" date="2020" name="Stud. Mycol.">
        <title>101 Dothideomycetes genomes: a test case for predicting lifestyles and emergence of pathogens.</title>
        <authorList>
            <person name="Haridas S."/>
            <person name="Albert R."/>
            <person name="Binder M."/>
            <person name="Bloem J."/>
            <person name="Labutti K."/>
            <person name="Salamov A."/>
            <person name="Andreopoulos B."/>
            <person name="Baker S."/>
            <person name="Barry K."/>
            <person name="Bills G."/>
            <person name="Bluhm B."/>
            <person name="Cannon C."/>
            <person name="Castanera R."/>
            <person name="Culley D."/>
            <person name="Daum C."/>
            <person name="Ezra D."/>
            <person name="Gonzalez J."/>
            <person name="Henrissat B."/>
            <person name="Kuo A."/>
            <person name="Liang C."/>
            <person name="Lipzen A."/>
            <person name="Lutzoni F."/>
            <person name="Magnuson J."/>
            <person name="Mondo S."/>
            <person name="Nolan M."/>
            <person name="Ohm R."/>
            <person name="Pangilinan J."/>
            <person name="Park H.-J."/>
            <person name="Ramirez L."/>
            <person name="Alfaro M."/>
            <person name="Sun H."/>
            <person name="Tritt A."/>
            <person name="Yoshinaga Y."/>
            <person name="Zwiers L.-H."/>
            <person name="Turgeon B."/>
            <person name="Goodwin S."/>
            <person name="Spatafora J."/>
            <person name="Crous P."/>
            <person name="Grigoriev I."/>
        </authorList>
    </citation>
    <scope>NUCLEOTIDE SEQUENCE</scope>
    <source>
        <strain evidence="4">CBS 123094</strain>
    </source>
</reference>
<evidence type="ECO:0000256" key="1">
    <source>
        <dbReference type="ARBA" id="ARBA00022763"/>
    </source>
</evidence>
<dbReference type="AlphaFoldDB" id="A0A6A5WSE0"/>
<keyword evidence="5" id="KW-1185">Reference proteome</keyword>
<dbReference type="InterPro" id="IPR014048">
    <property type="entry name" value="MethylDNA_cys_MeTrfase_DNA-bd"/>
</dbReference>
<feature type="compositionally biased region" description="Polar residues" evidence="2">
    <location>
        <begin position="54"/>
        <end position="69"/>
    </location>
</feature>
<accession>A0A6A5WSE0</accession>
<keyword evidence="1" id="KW-0227">DNA damage</keyword>
<dbReference type="Proteomes" id="UP000799779">
    <property type="component" value="Unassembled WGS sequence"/>
</dbReference>
<name>A0A6A5WSE0_9PLEO</name>